<comment type="caution">
    <text evidence="1">The sequence shown here is derived from an EMBL/GenBank/DDBJ whole genome shotgun (WGS) entry which is preliminary data.</text>
</comment>
<gene>
    <name evidence="1" type="ORF">DPMN_186497</name>
</gene>
<accession>A0A9D4DLL3</accession>
<keyword evidence="2" id="KW-1185">Reference proteome</keyword>
<dbReference type="AlphaFoldDB" id="A0A9D4DLL3"/>
<dbReference type="EMBL" id="JAIWYP010000010">
    <property type="protein sequence ID" value="KAH3751892.1"/>
    <property type="molecule type" value="Genomic_DNA"/>
</dbReference>
<proteinExistence type="predicted"/>
<organism evidence="1 2">
    <name type="scientific">Dreissena polymorpha</name>
    <name type="common">Zebra mussel</name>
    <name type="synonym">Mytilus polymorpha</name>
    <dbReference type="NCBI Taxonomy" id="45954"/>
    <lineage>
        <taxon>Eukaryota</taxon>
        <taxon>Metazoa</taxon>
        <taxon>Spiralia</taxon>
        <taxon>Lophotrochozoa</taxon>
        <taxon>Mollusca</taxon>
        <taxon>Bivalvia</taxon>
        <taxon>Autobranchia</taxon>
        <taxon>Heteroconchia</taxon>
        <taxon>Euheterodonta</taxon>
        <taxon>Imparidentia</taxon>
        <taxon>Neoheterodontei</taxon>
        <taxon>Myida</taxon>
        <taxon>Dreissenoidea</taxon>
        <taxon>Dreissenidae</taxon>
        <taxon>Dreissena</taxon>
    </lineage>
</organism>
<dbReference type="Proteomes" id="UP000828390">
    <property type="component" value="Unassembled WGS sequence"/>
</dbReference>
<reference evidence="1" key="2">
    <citation type="submission" date="2020-11" db="EMBL/GenBank/DDBJ databases">
        <authorList>
            <person name="McCartney M.A."/>
            <person name="Auch B."/>
            <person name="Kono T."/>
            <person name="Mallez S."/>
            <person name="Becker A."/>
            <person name="Gohl D.M."/>
            <person name="Silverstein K.A.T."/>
            <person name="Koren S."/>
            <person name="Bechman K.B."/>
            <person name="Herman A."/>
            <person name="Abrahante J.E."/>
            <person name="Garbe J."/>
        </authorList>
    </citation>
    <scope>NUCLEOTIDE SEQUENCE</scope>
    <source>
        <strain evidence="1">Duluth1</strain>
        <tissue evidence="1">Whole animal</tissue>
    </source>
</reference>
<name>A0A9D4DLL3_DREPO</name>
<evidence type="ECO:0000313" key="1">
    <source>
        <dbReference type="EMBL" id="KAH3751892.1"/>
    </source>
</evidence>
<protein>
    <submittedName>
        <fullName evidence="1">Uncharacterized protein</fullName>
    </submittedName>
</protein>
<reference evidence="1" key="1">
    <citation type="journal article" date="2019" name="bioRxiv">
        <title>The Genome of the Zebra Mussel, Dreissena polymorpha: A Resource for Invasive Species Research.</title>
        <authorList>
            <person name="McCartney M.A."/>
            <person name="Auch B."/>
            <person name="Kono T."/>
            <person name="Mallez S."/>
            <person name="Zhang Y."/>
            <person name="Obille A."/>
            <person name="Becker A."/>
            <person name="Abrahante J.E."/>
            <person name="Garbe J."/>
            <person name="Badalamenti J.P."/>
            <person name="Herman A."/>
            <person name="Mangelson H."/>
            <person name="Liachko I."/>
            <person name="Sullivan S."/>
            <person name="Sone E.D."/>
            <person name="Koren S."/>
            <person name="Silverstein K.A.T."/>
            <person name="Beckman K.B."/>
            <person name="Gohl D.M."/>
        </authorList>
    </citation>
    <scope>NUCLEOTIDE SEQUENCE</scope>
    <source>
        <strain evidence="1">Duluth1</strain>
        <tissue evidence="1">Whole animal</tissue>
    </source>
</reference>
<evidence type="ECO:0000313" key="2">
    <source>
        <dbReference type="Proteomes" id="UP000828390"/>
    </source>
</evidence>
<sequence>MSGKSRLPTTPADAIVDKRSRVPSEFKRLGRWVRFLRKIWSKHVCRGSDRLGPYKAFM</sequence>